<evidence type="ECO:0000256" key="2">
    <source>
        <dbReference type="ARBA" id="ARBA00022771"/>
    </source>
</evidence>
<dbReference type="Proteomes" id="UP000251135">
    <property type="component" value="Unassembled WGS sequence"/>
</dbReference>
<dbReference type="InterPro" id="IPR034151">
    <property type="entry name" value="TOPRIM_DnaG_bac"/>
</dbReference>
<dbReference type="Pfam" id="PF01807">
    <property type="entry name" value="Zn_ribbon_DnaG"/>
    <property type="match status" value="1"/>
</dbReference>
<dbReference type="OrthoDB" id="5363111at2"/>
<evidence type="ECO:0000313" key="6">
    <source>
        <dbReference type="Proteomes" id="UP000251135"/>
    </source>
</evidence>
<keyword evidence="1" id="KW-0479">Metal-binding</keyword>
<reference evidence="5 6" key="1">
    <citation type="submission" date="2017-02" db="EMBL/GenBank/DDBJ databases">
        <title>Arcobacter caeni sp. nov, a new Arcobacter species isolated from reclaimed water.</title>
        <authorList>
            <person name="Figueras M.J."/>
            <person name="Perez-Cataluna A."/>
            <person name="Salas-Masso N."/>
        </authorList>
    </citation>
    <scope>NUCLEOTIDE SEQUENCE [LARGE SCALE GENOMIC DNA]</scope>
    <source>
        <strain evidence="5 6">RW17-10</strain>
    </source>
</reference>
<organism evidence="5 6">
    <name type="scientific">Arcobacter caeni</name>
    <dbReference type="NCBI Taxonomy" id="1912877"/>
    <lineage>
        <taxon>Bacteria</taxon>
        <taxon>Pseudomonadati</taxon>
        <taxon>Campylobacterota</taxon>
        <taxon>Epsilonproteobacteria</taxon>
        <taxon>Campylobacterales</taxon>
        <taxon>Arcobacteraceae</taxon>
        <taxon>Arcobacter</taxon>
    </lineage>
</organism>
<dbReference type="SMART" id="SM00400">
    <property type="entry name" value="ZnF_CHCC"/>
    <property type="match status" value="1"/>
</dbReference>
<feature type="domain" description="Zinc finger CHC2-type" evidence="4">
    <location>
        <begin position="33"/>
        <end position="83"/>
    </location>
</feature>
<dbReference type="InterPro" id="IPR036977">
    <property type="entry name" value="DNA_primase_Znf_CHC2"/>
</dbReference>
<dbReference type="GO" id="GO:0003899">
    <property type="term" value="F:DNA-directed RNA polymerase activity"/>
    <property type="evidence" value="ECO:0007669"/>
    <property type="project" value="InterPro"/>
</dbReference>
<dbReference type="InterPro" id="IPR002694">
    <property type="entry name" value="Znf_CHC2"/>
</dbReference>
<evidence type="ECO:0000313" key="5">
    <source>
        <dbReference type="EMBL" id="PUE65475.1"/>
    </source>
</evidence>
<dbReference type="Gene3D" id="3.90.580.10">
    <property type="entry name" value="Zinc finger, CHC2-type domain"/>
    <property type="match status" value="1"/>
</dbReference>
<dbReference type="InterPro" id="IPR037068">
    <property type="entry name" value="DNA_primase_core_N_sf"/>
</dbReference>
<dbReference type="InterPro" id="IPR050219">
    <property type="entry name" value="DnaG_primase"/>
</dbReference>
<protein>
    <recommendedName>
        <fullName evidence="4">Zinc finger CHC2-type domain-containing protein</fullName>
    </recommendedName>
</protein>
<evidence type="ECO:0000256" key="3">
    <source>
        <dbReference type="ARBA" id="ARBA00022833"/>
    </source>
</evidence>
<dbReference type="PANTHER" id="PTHR30313">
    <property type="entry name" value="DNA PRIMASE"/>
    <property type="match status" value="1"/>
</dbReference>
<dbReference type="SUPFAM" id="SSF57783">
    <property type="entry name" value="Zinc beta-ribbon"/>
    <property type="match status" value="1"/>
</dbReference>
<dbReference type="CDD" id="cd03364">
    <property type="entry name" value="TOPRIM_DnaG_primases"/>
    <property type="match status" value="1"/>
</dbReference>
<evidence type="ECO:0000259" key="4">
    <source>
        <dbReference type="SMART" id="SM00400"/>
    </source>
</evidence>
<keyword evidence="6" id="KW-1185">Reference proteome</keyword>
<proteinExistence type="predicted"/>
<comment type="caution">
    <text evidence="5">The sequence shown here is derived from an EMBL/GenBank/DDBJ whole genome shotgun (WGS) entry which is preliminary data.</text>
</comment>
<dbReference type="GO" id="GO:0005737">
    <property type="term" value="C:cytoplasm"/>
    <property type="evidence" value="ECO:0007669"/>
    <property type="project" value="TreeGrafter"/>
</dbReference>
<dbReference type="GO" id="GO:0008270">
    <property type="term" value="F:zinc ion binding"/>
    <property type="evidence" value="ECO:0007669"/>
    <property type="project" value="UniProtKB-KW"/>
</dbReference>
<dbReference type="AlphaFoldDB" id="A0A363D293"/>
<dbReference type="PANTHER" id="PTHR30313:SF2">
    <property type="entry name" value="DNA PRIMASE"/>
    <property type="match status" value="1"/>
</dbReference>
<dbReference type="RefSeq" id="WP_108558349.1">
    <property type="nucleotide sequence ID" value="NZ_MUXE01000004.1"/>
</dbReference>
<dbReference type="Gene3D" id="3.90.980.10">
    <property type="entry name" value="DNA primase, catalytic core, N-terminal domain"/>
    <property type="match status" value="1"/>
</dbReference>
<sequence length="335" mass="39121">MKKDTEKLNNIPIAKVANLLDIDISSKKVVKCFKGHGEKTPSLSFQLNKNFFNCFSCQISGGPINLVKEFYNCSFIEACSWLENRFFNSTNTISNNFESPKYQSKILEEDFFEADSEVYEWLIQNTTLSQETIAYFKSRGITEKTLNDFKIKDIQNPYFILNEAKNRWGLDRVIKCGLWKYKNYKYMPVWWHHVILFPFFDIQDRITYIQGRFLNHEYRWMNLSGVKSTIFNARIFNNLKFSDNVVITEGLTDTLSLYQRGINAIGIMGASNFKIEYVDILKNYEILVAPDNDPAGEMFYKKIEKLFEVHKSIRKVVIPSQFNDVNDALKGKSSE</sequence>
<dbReference type="GO" id="GO:0003677">
    <property type="term" value="F:DNA binding"/>
    <property type="evidence" value="ECO:0007669"/>
    <property type="project" value="InterPro"/>
</dbReference>
<keyword evidence="3" id="KW-0862">Zinc</keyword>
<name>A0A363D293_9BACT</name>
<gene>
    <name evidence="5" type="ORF">B0174_03910</name>
</gene>
<dbReference type="Gene3D" id="3.40.1360.10">
    <property type="match status" value="1"/>
</dbReference>
<dbReference type="EMBL" id="MUXE01000004">
    <property type="protein sequence ID" value="PUE65475.1"/>
    <property type="molecule type" value="Genomic_DNA"/>
</dbReference>
<dbReference type="Pfam" id="PF13155">
    <property type="entry name" value="Toprim_2"/>
    <property type="match status" value="1"/>
</dbReference>
<evidence type="ECO:0000256" key="1">
    <source>
        <dbReference type="ARBA" id="ARBA00022723"/>
    </source>
</evidence>
<accession>A0A363D293</accession>
<dbReference type="SUPFAM" id="SSF56731">
    <property type="entry name" value="DNA primase core"/>
    <property type="match status" value="1"/>
</dbReference>
<keyword evidence="2" id="KW-0863">Zinc-finger</keyword>
<dbReference type="GO" id="GO:0006269">
    <property type="term" value="P:DNA replication, synthesis of primer"/>
    <property type="evidence" value="ECO:0007669"/>
    <property type="project" value="TreeGrafter"/>
</dbReference>